<keyword evidence="2" id="KW-0472">Membrane</keyword>
<keyword evidence="2" id="KW-0812">Transmembrane</keyword>
<feature type="transmembrane region" description="Helical" evidence="2">
    <location>
        <begin position="911"/>
        <end position="932"/>
    </location>
</feature>
<accession>A0ABU1J5X1</accession>
<dbReference type="Proteomes" id="UP001185069">
    <property type="component" value="Unassembled WGS sequence"/>
</dbReference>
<gene>
    <name evidence="3" type="ORF">JOE69_000055</name>
</gene>
<dbReference type="RefSeq" id="WP_309795067.1">
    <property type="nucleotide sequence ID" value="NZ_BAAAHY010000006.1"/>
</dbReference>
<protein>
    <submittedName>
        <fullName evidence="3">LPXTG-motif cell wall-anchored protein</fullName>
    </submittedName>
</protein>
<keyword evidence="2" id="KW-1133">Transmembrane helix</keyword>
<feature type="region of interest" description="Disordered" evidence="1">
    <location>
        <begin position="847"/>
        <end position="906"/>
    </location>
</feature>
<evidence type="ECO:0000313" key="3">
    <source>
        <dbReference type="EMBL" id="MDR6267817.1"/>
    </source>
</evidence>
<dbReference type="EMBL" id="JAVDQF010000001">
    <property type="protein sequence ID" value="MDR6267817.1"/>
    <property type="molecule type" value="Genomic_DNA"/>
</dbReference>
<proteinExistence type="predicted"/>
<evidence type="ECO:0000256" key="2">
    <source>
        <dbReference type="SAM" id="Phobius"/>
    </source>
</evidence>
<feature type="compositionally biased region" description="Pro residues" evidence="1">
    <location>
        <begin position="852"/>
        <end position="884"/>
    </location>
</feature>
<evidence type="ECO:0000256" key="1">
    <source>
        <dbReference type="SAM" id="MobiDB-lite"/>
    </source>
</evidence>
<sequence length="939" mass="99368">MAVPASADVNDYSIGITAPESVGVGDGFTYTVTIDGDPVVKGAVLTATLPEGVVFEAVATGEDSPVAAYEYDPVTRKVSFVLKDLEKPLSSFNFSVTQDENEAKDESSVFDVRIEGSATSTGSVPADTATTRVTGQWGYHATKTFSTLVGSGNREVTYYFNVGGPGPDTNTFTTWAQRLSDVLPAGAEIRGTSAAPGVWTITPAADGGTSAVWQRDGRYGPEASSMTTETAVWLSVYYPPSVFPDGQLPPANTVALEVKDNSGNWRAQTPGNTQVPELGQGSSKKISLDKTIMGESETSTVGNGIWQSSYQVRASYQNSLDAEKLDRLVVTDQYAGNEEFFDHMENYRMAVRFNAVLQADALPFSYEYTTNVRTSWQSFDTSGLDTGTDFLLTTQVEGSQNFQNADGYSQVLNLPAGERITGWRVTVGPGGAMISGGSQVTVTPGFIASYPSLKDGSAAPSTPISNQAVADGVLSSGAVMNQASDEAKVKVVDVVPIITVITAPSAIEVGGTAVYQAKIANLDPAGRSYQDSVMRVVLPAGVFYDPEVGVSAVYEKTPTSGIQVPLEGQGLSVRTESIRVAGVERQVVVFDFKQLESVRSWDSAKDRREPADMFDYNLPVRVLPQAYDPNVSRVTAESWAYTTDQPYSGIEMWFASGYFDQDVHGFSTVLERIAKSTGTSRVLTAGGLLVGKMVRDADKTDWSLSDTVESPGRADWQIYVTNTLPDPLTDVVLFDRLPAPGDGRGSDFQVTFSGPAVANIPGVKIEYSTDATAADNGSWRESPEAATAMRLSLPAIAAGESVTVVAPTTVPEGVRRQAAAINDVKASGLYQGLKRDFVSNQAKILVDSDDPVTPPTVEPPITPPTVEPPITPPTVEPPITPPTVDPGGGTSENPSPSESAVAGELPTTGSAATGMAVMGGILLLLGLATLLLKRRGGHC</sequence>
<name>A0ABU1J5X1_9MICC</name>
<comment type="caution">
    <text evidence="3">The sequence shown here is derived from an EMBL/GenBank/DDBJ whole genome shotgun (WGS) entry which is preliminary data.</text>
</comment>
<reference evidence="3 4" key="1">
    <citation type="submission" date="2023-07" db="EMBL/GenBank/DDBJ databases">
        <title>Sequencing the genomes of 1000 actinobacteria strains.</title>
        <authorList>
            <person name="Klenk H.-P."/>
        </authorList>
    </citation>
    <scope>NUCLEOTIDE SEQUENCE [LARGE SCALE GENOMIC DNA]</scope>
    <source>
        <strain evidence="3 4">DSM 14555</strain>
    </source>
</reference>
<organism evidence="3 4">
    <name type="scientific">Arthrobacter russicus</name>
    <dbReference type="NCBI Taxonomy" id="172040"/>
    <lineage>
        <taxon>Bacteria</taxon>
        <taxon>Bacillati</taxon>
        <taxon>Actinomycetota</taxon>
        <taxon>Actinomycetes</taxon>
        <taxon>Micrococcales</taxon>
        <taxon>Micrococcaceae</taxon>
        <taxon>Arthrobacter</taxon>
    </lineage>
</organism>
<evidence type="ECO:0000313" key="4">
    <source>
        <dbReference type="Proteomes" id="UP001185069"/>
    </source>
</evidence>
<keyword evidence="4" id="KW-1185">Reference proteome</keyword>
<dbReference type="NCBIfam" id="TIGR01167">
    <property type="entry name" value="LPXTG_anchor"/>
    <property type="match status" value="1"/>
</dbReference>